<dbReference type="GO" id="GO:0004657">
    <property type="term" value="F:proline dehydrogenase activity"/>
    <property type="evidence" value="ECO:0007669"/>
    <property type="project" value="UniProtKB-EC"/>
</dbReference>
<comment type="similarity">
    <text evidence="1">Belongs to the proline oxidase family.</text>
</comment>
<reference evidence="3" key="1">
    <citation type="submission" date="2020-01" db="EMBL/GenBank/DDBJ databases">
        <title>Draft genome sequence of the Termite Coptotermes fromosanus.</title>
        <authorList>
            <person name="Itakura S."/>
            <person name="Yosikawa Y."/>
            <person name="Umezawa K."/>
        </authorList>
    </citation>
    <scope>NUCLEOTIDE SEQUENCE [LARGE SCALE GENOMIC DNA]</scope>
</reference>
<proteinExistence type="inferred from homology"/>
<evidence type="ECO:0000256" key="1">
    <source>
        <dbReference type="RuleBase" id="RU364054"/>
    </source>
</evidence>
<dbReference type="PANTHER" id="PTHR13914:SF0">
    <property type="entry name" value="PROLINE DEHYDROGENASE 1, MITOCHONDRIAL"/>
    <property type="match status" value="1"/>
</dbReference>
<comment type="caution">
    <text evidence="2">The sequence shown here is derived from an EMBL/GenBank/DDBJ whole genome shotgun (WGS) entry which is preliminary data.</text>
</comment>
<dbReference type="PANTHER" id="PTHR13914">
    <property type="entry name" value="PROLINE OXIDASE"/>
    <property type="match status" value="1"/>
</dbReference>
<gene>
    <name evidence="2" type="ORF">Cfor_06255</name>
</gene>
<accession>A0A6L2P9B8</accession>
<dbReference type="OrthoDB" id="5464at2759"/>
<dbReference type="EC" id="1.5.5.2" evidence="1"/>
<keyword evidence="1" id="KW-0285">Flavoprotein</keyword>
<dbReference type="InterPro" id="IPR015659">
    <property type="entry name" value="Proline_oxidase"/>
</dbReference>
<comment type="catalytic activity">
    <reaction evidence="1">
        <text>L-proline + a quinone = (S)-1-pyrroline-5-carboxylate + a quinol + H(+)</text>
        <dbReference type="Rhea" id="RHEA:23784"/>
        <dbReference type="ChEBI" id="CHEBI:15378"/>
        <dbReference type="ChEBI" id="CHEBI:17388"/>
        <dbReference type="ChEBI" id="CHEBI:24646"/>
        <dbReference type="ChEBI" id="CHEBI:60039"/>
        <dbReference type="ChEBI" id="CHEBI:132124"/>
        <dbReference type="EC" id="1.5.5.2"/>
    </reaction>
</comment>
<keyword evidence="3" id="KW-1185">Reference proteome</keyword>
<keyword evidence="1" id="KW-0274">FAD</keyword>
<name>A0A6L2P9B8_COPFO</name>
<dbReference type="InParanoid" id="A0A6L2P9B8"/>
<evidence type="ECO:0000313" key="3">
    <source>
        <dbReference type="Proteomes" id="UP000502823"/>
    </source>
</evidence>
<sequence length="96" mass="10862">MGTSGSWHILTSCWRCGSVRMYSPATTSTPSANHKTTPTALQFDDHRTAFQHKNTWELLRALLVLRACGSDFLVDNSLKVNLMIQSITYNPYQNWA</sequence>
<dbReference type="GO" id="GO:0071949">
    <property type="term" value="F:FAD binding"/>
    <property type="evidence" value="ECO:0007669"/>
    <property type="project" value="TreeGrafter"/>
</dbReference>
<dbReference type="EMBL" id="BLKM01000099">
    <property type="protein sequence ID" value="GFG28879.1"/>
    <property type="molecule type" value="Genomic_DNA"/>
</dbReference>
<dbReference type="Proteomes" id="UP000502823">
    <property type="component" value="Unassembled WGS sequence"/>
</dbReference>
<dbReference type="GO" id="GO:0010133">
    <property type="term" value="P:L-proline catabolic process to L-glutamate"/>
    <property type="evidence" value="ECO:0007669"/>
    <property type="project" value="TreeGrafter"/>
</dbReference>
<protein>
    <recommendedName>
        <fullName evidence="1">Proline dehydrogenase</fullName>
        <ecNumber evidence="1">1.5.5.2</ecNumber>
    </recommendedName>
</protein>
<comment type="cofactor">
    <cofactor evidence="1">
        <name>FAD</name>
        <dbReference type="ChEBI" id="CHEBI:57692"/>
    </cofactor>
</comment>
<organism evidence="2 3">
    <name type="scientific">Coptotermes formosanus</name>
    <name type="common">Formosan subterranean termite</name>
    <dbReference type="NCBI Taxonomy" id="36987"/>
    <lineage>
        <taxon>Eukaryota</taxon>
        <taxon>Metazoa</taxon>
        <taxon>Ecdysozoa</taxon>
        <taxon>Arthropoda</taxon>
        <taxon>Hexapoda</taxon>
        <taxon>Insecta</taxon>
        <taxon>Pterygota</taxon>
        <taxon>Neoptera</taxon>
        <taxon>Polyneoptera</taxon>
        <taxon>Dictyoptera</taxon>
        <taxon>Blattodea</taxon>
        <taxon>Blattoidea</taxon>
        <taxon>Termitoidae</taxon>
        <taxon>Rhinotermitidae</taxon>
        <taxon>Coptotermes</taxon>
    </lineage>
</organism>
<dbReference type="AlphaFoldDB" id="A0A6L2P9B8"/>
<keyword evidence="1" id="KW-0642">Proline metabolism</keyword>
<keyword evidence="1" id="KW-0560">Oxidoreductase</keyword>
<comment type="function">
    <text evidence="1">Converts proline to delta-1-pyrroline-5-carboxylate.</text>
</comment>
<dbReference type="GO" id="GO:0005739">
    <property type="term" value="C:mitochondrion"/>
    <property type="evidence" value="ECO:0007669"/>
    <property type="project" value="TreeGrafter"/>
</dbReference>
<evidence type="ECO:0000313" key="2">
    <source>
        <dbReference type="EMBL" id="GFG28879.1"/>
    </source>
</evidence>